<comment type="caution">
    <text evidence="4">The sequence shown here is derived from an EMBL/GenBank/DDBJ whole genome shotgun (WGS) entry which is preliminary data.</text>
</comment>
<evidence type="ECO:0000256" key="3">
    <source>
        <dbReference type="ARBA" id="ARBA00022691"/>
    </source>
</evidence>
<sequence>MVLPVLSSLNSEFSKRTLAVATCPECGLIFCSPECLSLAMRLYHSIMCMKSNLNSDLEPLNKLELVWRQTHFPPETNTVMLLLRIVAMNLISYFKKDTLAAERVSALSNFVCGCVSEIHSDVLPTPALVHKMLGEKFYNQLEMIHQAFIEAISFLLSQVVSDMQIDSAMCEIGLGSILTRDGFCTALSLLGRNGQGVATSPLSQWVKMVEEQSKLHIEANVSCATNASHIHSFIDKLYSDIDDHVGPFLDSEGVALYQYQSRMLFIVI</sequence>
<proteinExistence type="predicted"/>
<name>A0A448XAB1_9PLAT</name>
<keyword evidence="5" id="KW-1185">Reference proteome</keyword>
<reference evidence="4" key="1">
    <citation type="submission" date="2018-11" db="EMBL/GenBank/DDBJ databases">
        <authorList>
            <consortium name="Pathogen Informatics"/>
        </authorList>
    </citation>
    <scope>NUCLEOTIDE SEQUENCE</scope>
</reference>
<keyword evidence="2" id="KW-0808">Transferase</keyword>
<dbReference type="AlphaFoldDB" id="A0A448XAB1"/>
<feature type="non-terminal residue" evidence="4">
    <location>
        <position position="268"/>
    </location>
</feature>
<evidence type="ECO:0000313" key="4">
    <source>
        <dbReference type="EMBL" id="VEL32224.1"/>
    </source>
</evidence>
<protein>
    <submittedName>
        <fullName evidence="4">Uncharacterized protein</fullName>
    </submittedName>
</protein>
<accession>A0A448XAB1</accession>
<dbReference type="PANTHER" id="PTHR46402">
    <property type="entry name" value="SET AND MYND DOMAIN-CONTAINING PROTEIN 5"/>
    <property type="match status" value="1"/>
</dbReference>
<evidence type="ECO:0000256" key="2">
    <source>
        <dbReference type="ARBA" id="ARBA00022679"/>
    </source>
</evidence>
<gene>
    <name evidence="4" type="ORF">PXEA_LOCUS25664</name>
</gene>
<dbReference type="GO" id="GO:0045814">
    <property type="term" value="P:negative regulation of gene expression, epigenetic"/>
    <property type="evidence" value="ECO:0007669"/>
    <property type="project" value="TreeGrafter"/>
</dbReference>
<evidence type="ECO:0000313" key="5">
    <source>
        <dbReference type="Proteomes" id="UP000784294"/>
    </source>
</evidence>
<dbReference type="EMBL" id="CAAALY010131664">
    <property type="protein sequence ID" value="VEL32224.1"/>
    <property type="molecule type" value="Genomic_DNA"/>
</dbReference>
<dbReference type="GO" id="GO:0042799">
    <property type="term" value="F:histone H4K20 methyltransferase activity"/>
    <property type="evidence" value="ECO:0007669"/>
    <property type="project" value="TreeGrafter"/>
</dbReference>
<evidence type="ECO:0000256" key="1">
    <source>
        <dbReference type="ARBA" id="ARBA00022603"/>
    </source>
</evidence>
<keyword evidence="1" id="KW-0489">Methyltransferase</keyword>
<dbReference type="OrthoDB" id="438641at2759"/>
<organism evidence="4 5">
    <name type="scientific">Protopolystoma xenopodis</name>
    <dbReference type="NCBI Taxonomy" id="117903"/>
    <lineage>
        <taxon>Eukaryota</taxon>
        <taxon>Metazoa</taxon>
        <taxon>Spiralia</taxon>
        <taxon>Lophotrochozoa</taxon>
        <taxon>Platyhelminthes</taxon>
        <taxon>Monogenea</taxon>
        <taxon>Polyopisthocotylea</taxon>
        <taxon>Polystomatidea</taxon>
        <taxon>Polystomatidae</taxon>
        <taxon>Protopolystoma</taxon>
    </lineage>
</organism>
<keyword evidence="3" id="KW-0949">S-adenosyl-L-methionine</keyword>
<dbReference type="Proteomes" id="UP000784294">
    <property type="component" value="Unassembled WGS sequence"/>
</dbReference>
<dbReference type="PANTHER" id="PTHR46402:SF2">
    <property type="entry name" value="HISTONE-LYSINE N-TRIMETHYLTRANSFERASE SMYD5"/>
    <property type="match status" value="1"/>
</dbReference>
<dbReference type="GO" id="GO:0032259">
    <property type="term" value="P:methylation"/>
    <property type="evidence" value="ECO:0007669"/>
    <property type="project" value="UniProtKB-KW"/>
</dbReference>